<comment type="caution">
    <text evidence="2">The sequence shown here is derived from an EMBL/GenBank/DDBJ whole genome shotgun (WGS) entry which is preliminary data.</text>
</comment>
<name>K1SFW8_9ZZZZ</name>
<proteinExistence type="predicted"/>
<dbReference type="EMBL" id="AJWY01010103">
    <property type="protein sequence ID" value="EKC56468.1"/>
    <property type="molecule type" value="Genomic_DNA"/>
</dbReference>
<dbReference type="AlphaFoldDB" id="K1SFW8"/>
<feature type="non-terminal residue" evidence="2">
    <location>
        <position position="1"/>
    </location>
</feature>
<organism evidence="2">
    <name type="scientific">human gut metagenome</name>
    <dbReference type="NCBI Taxonomy" id="408170"/>
    <lineage>
        <taxon>unclassified sequences</taxon>
        <taxon>metagenomes</taxon>
        <taxon>organismal metagenomes</taxon>
    </lineage>
</organism>
<accession>K1SFW8</accession>
<gene>
    <name evidence="2" type="ORF">LEA_14824</name>
</gene>
<evidence type="ECO:0000313" key="2">
    <source>
        <dbReference type="EMBL" id="EKC56468.1"/>
    </source>
</evidence>
<reference evidence="2" key="1">
    <citation type="journal article" date="2013" name="Environ. Microbiol.">
        <title>Microbiota from the distal guts of lean and obese adolescents exhibit partial functional redundancy besides clear differences in community structure.</title>
        <authorList>
            <person name="Ferrer M."/>
            <person name="Ruiz A."/>
            <person name="Lanza F."/>
            <person name="Haange S.B."/>
            <person name="Oberbach A."/>
            <person name="Till H."/>
            <person name="Bargiela R."/>
            <person name="Campoy C."/>
            <person name="Segura M.T."/>
            <person name="Richter M."/>
            <person name="von Bergen M."/>
            <person name="Seifert J."/>
            <person name="Suarez A."/>
        </authorList>
    </citation>
    <scope>NUCLEOTIDE SEQUENCE</scope>
</reference>
<protein>
    <submittedName>
        <fullName evidence="2">Uncharacterized protein</fullName>
    </submittedName>
</protein>
<feature type="region of interest" description="Disordered" evidence="1">
    <location>
        <begin position="1"/>
        <end position="45"/>
    </location>
</feature>
<evidence type="ECO:0000256" key="1">
    <source>
        <dbReference type="SAM" id="MobiDB-lite"/>
    </source>
</evidence>
<feature type="compositionally biased region" description="Acidic residues" evidence="1">
    <location>
        <begin position="29"/>
        <end position="39"/>
    </location>
</feature>
<sequence>EQDGGEPEQQPVVKRRQRVKREAGVVDGGDSEIGGEPDDPSGQPP</sequence>